<feature type="transmembrane region" description="Helical" evidence="2">
    <location>
        <begin position="42"/>
        <end position="67"/>
    </location>
</feature>
<feature type="transmembrane region" description="Helical" evidence="2">
    <location>
        <begin position="101"/>
        <end position="118"/>
    </location>
</feature>
<feature type="transmembrane region" description="Helical" evidence="2">
    <location>
        <begin position="370"/>
        <end position="395"/>
    </location>
</feature>
<organism evidence="3 4">
    <name type="scientific">Rhizoctonia solani</name>
    <dbReference type="NCBI Taxonomy" id="456999"/>
    <lineage>
        <taxon>Eukaryota</taxon>
        <taxon>Fungi</taxon>
        <taxon>Dikarya</taxon>
        <taxon>Basidiomycota</taxon>
        <taxon>Agaricomycotina</taxon>
        <taxon>Agaricomycetes</taxon>
        <taxon>Cantharellales</taxon>
        <taxon>Ceratobasidiaceae</taxon>
        <taxon>Rhizoctonia</taxon>
    </lineage>
</organism>
<sequence>MATNNQPSFVDLLILSAPKGASPFAYAANYVEHLLPAKPDWYFNQIIASAVLHGVSFILTMVSFVIVARRRKSTNEMGSLWFFRTRYGHPSRIPYIMPNPLTMFLTWNAIFSLLMQPYTWFNYFAWKYPSRAVTSKVYFWYGFVFIFDGAGLWMSAFGTLYAILLPRVLLGSERKISIMLHPSKSGTNIVTKPATHGALLKDFLNFMCFAMPTLLAVTQVITASLSHISWSKLVNLQFDLIEDLWTLSAQWLASNGTSIDADLRQQVSMDGNALMAASADSRSAFVRNTWAATAWYLLCMILFSPTAVWLLVTLKRAATQLSQTSRSGSAQSPPFSGPNAAAFQQRPAQPPAQPNPTREQNKQKNALRRAYVTAALQFVITFLCLLVGVGSLMWVSIDMDRVATDPVAHAFAILLSDWLMAVVGTIINILIIIRMTARVGGIGSHSSNPRSSRHAHLPSVSNGRAVTEHPPSPSRSDFEEIEKPIPLRTLSSYQTTSEAELGIPYKAPLSSNGGNSCESFGYDKHNRI</sequence>
<evidence type="ECO:0000313" key="3">
    <source>
        <dbReference type="EMBL" id="CAE6535042.1"/>
    </source>
</evidence>
<feature type="transmembrane region" description="Helical" evidence="2">
    <location>
        <begin position="294"/>
        <end position="314"/>
    </location>
</feature>
<feature type="region of interest" description="Disordered" evidence="1">
    <location>
        <begin position="325"/>
        <end position="364"/>
    </location>
</feature>
<keyword evidence="2" id="KW-0812">Transmembrane</keyword>
<feature type="transmembrane region" description="Helical" evidence="2">
    <location>
        <begin position="407"/>
        <end position="433"/>
    </location>
</feature>
<feature type="transmembrane region" description="Helical" evidence="2">
    <location>
        <begin position="138"/>
        <end position="165"/>
    </location>
</feature>
<reference evidence="3" key="1">
    <citation type="submission" date="2021-01" db="EMBL/GenBank/DDBJ databases">
        <authorList>
            <person name="Kaushik A."/>
        </authorList>
    </citation>
    <scope>NUCLEOTIDE SEQUENCE</scope>
    <source>
        <strain evidence="3">AG6-10EEA</strain>
    </source>
</reference>
<comment type="caution">
    <text evidence="3">The sequence shown here is derived from an EMBL/GenBank/DDBJ whole genome shotgun (WGS) entry which is preliminary data.</text>
</comment>
<evidence type="ECO:0000256" key="2">
    <source>
        <dbReference type="SAM" id="Phobius"/>
    </source>
</evidence>
<keyword evidence="2" id="KW-0472">Membrane</keyword>
<feature type="transmembrane region" description="Helical" evidence="2">
    <location>
        <begin position="203"/>
        <end position="230"/>
    </location>
</feature>
<evidence type="ECO:0000256" key="1">
    <source>
        <dbReference type="SAM" id="MobiDB-lite"/>
    </source>
</evidence>
<protein>
    <submittedName>
        <fullName evidence="3">Uncharacterized protein</fullName>
    </submittedName>
</protein>
<dbReference type="Proteomes" id="UP000663853">
    <property type="component" value="Unassembled WGS sequence"/>
</dbReference>
<dbReference type="EMBL" id="CAJMXA010004120">
    <property type="protein sequence ID" value="CAE6535042.1"/>
    <property type="molecule type" value="Genomic_DNA"/>
</dbReference>
<dbReference type="AlphaFoldDB" id="A0A8H3DKS0"/>
<gene>
    <name evidence="3" type="ORF">RDB_LOCUS176416</name>
</gene>
<name>A0A8H3DKS0_9AGAM</name>
<feature type="compositionally biased region" description="Low complexity" evidence="1">
    <location>
        <begin position="338"/>
        <end position="347"/>
    </location>
</feature>
<proteinExistence type="predicted"/>
<accession>A0A8H3DKS0</accession>
<keyword evidence="2" id="KW-1133">Transmembrane helix</keyword>
<feature type="region of interest" description="Disordered" evidence="1">
    <location>
        <begin position="443"/>
        <end position="481"/>
    </location>
</feature>
<evidence type="ECO:0000313" key="4">
    <source>
        <dbReference type="Proteomes" id="UP000663853"/>
    </source>
</evidence>
<feature type="compositionally biased region" description="Polar residues" evidence="1">
    <location>
        <begin position="325"/>
        <end position="334"/>
    </location>
</feature>